<keyword evidence="3" id="KW-0813">Transport</keyword>
<sequence length="277" mass="31693">VDRANVESGEMWWQNPNGTGPFQLRKWKEDELLILEQNDIYYQELAKPKYVVFRLWGGIPMRMYETGETDVTNVFLNDIERVLDPTNPLNQELVTAPELSLFYIGFNVTKPPFDDVKVRQAFCHAIDKDKIIDVVFKGTVQRADGILPPGMPGYTEKLEGLSFDADRAKELIRQSKYKNVSNLPAITFTTSGLGDISDLNGALVDLWRKNLGVEVEVRQLEPEIYFQVLMEEKDELYESGWIADYPDPENFLDILFHTGSEENTGEYSNPEVDAVLE</sequence>
<dbReference type="EMBL" id="BARV01019431">
    <property type="protein sequence ID" value="GAI30748.1"/>
    <property type="molecule type" value="Genomic_DNA"/>
</dbReference>
<gene>
    <name evidence="6" type="ORF">S06H3_32653</name>
</gene>
<dbReference type="SUPFAM" id="SSF53850">
    <property type="entry name" value="Periplasmic binding protein-like II"/>
    <property type="match status" value="1"/>
</dbReference>
<feature type="domain" description="Solute-binding protein family 5" evidence="5">
    <location>
        <begin position="13"/>
        <end position="260"/>
    </location>
</feature>
<proteinExistence type="inferred from homology"/>
<dbReference type="PANTHER" id="PTHR30290">
    <property type="entry name" value="PERIPLASMIC BINDING COMPONENT OF ABC TRANSPORTER"/>
    <property type="match status" value="1"/>
</dbReference>
<protein>
    <recommendedName>
        <fullName evidence="5">Solute-binding protein family 5 domain-containing protein</fullName>
    </recommendedName>
</protein>
<dbReference type="InterPro" id="IPR039424">
    <property type="entry name" value="SBP_5"/>
</dbReference>
<comment type="caution">
    <text evidence="6">The sequence shown here is derived from an EMBL/GenBank/DDBJ whole genome shotgun (WGS) entry which is preliminary data.</text>
</comment>
<evidence type="ECO:0000256" key="1">
    <source>
        <dbReference type="ARBA" id="ARBA00004196"/>
    </source>
</evidence>
<evidence type="ECO:0000259" key="5">
    <source>
        <dbReference type="Pfam" id="PF00496"/>
    </source>
</evidence>
<dbReference type="Gene3D" id="3.90.76.10">
    <property type="entry name" value="Dipeptide-binding Protein, Domain 1"/>
    <property type="match status" value="1"/>
</dbReference>
<organism evidence="6">
    <name type="scientific">marine sediment metagenome</name>
    <dbReference type="NCBI Taxonomy" id="412755"/>
    <lineage>
        <taxon>unclassified sequences</taxon>
        <taxon>metagenomes</taxon>
        <taxon>ecological metagenomes</taxon>
    </lineage>
</organism>
<dbReference type="InterPro" id="IPR000914">
    <property type="entry name" value="SBP_5_dom"/>
</dbReference>
<dbReference type="GO" id="GO:0030313">
    <property type="term" value="C:cell envelope"/>
    <property type="evidence" value="ECO:0007669"/>
    <property type="project" value="UniProtKB-SubCell"/>
</dbReference>
<evidence type="ECO:0000313" key="6">
    <source>
        <dbReference type="EMBL" id="GAI30748.1"/>
    </source>
</evidence>
<comment type="similarity">
    <text evidence="2">Belongs to the bacterial solute-binding protein 5 family.</text>
</comment>
<dbReference type="GO" id="GO:0015833">
    <property type="term" value="P:peptide transport"/>
    <property type="evidence" value="ECO:0007669"/>
    <property type="project" value="TreeGrafter"/>
</dbReference>
<evidence type="ECO:0000256" key="4">
    <source>
        <dbReference type="ARBA" id="ARBA00022729"/>
    </source>
</evidence>
<keyword evidence="4" id="KW-0732">Signal</keyword>
<name>X1MHI9_9ZZZZ</name>
<dbReference type="AlphaFoldDB" id="X1MHI9"/>
<dbReference type="PANTHER" id="PTHR30290:SF10">
    <property type="entry name" value="PERIPLASMIC OLIGOPEPTIDE-BINDING PROTEIN-RELATED"/>
    <property type="match status" value="1"/>
</dbReference>
<reference evidence="6" key="1">
    <citation type="journal article" date="2014" name="Front. Microbiol.">
        <title>High frequency of phylogenetically diverse reductive dehalogenase-homologous genes in deep subseafloor sedimentary metagenomes.</title>
        <authorList>
            <person name="Kawai M."/>
            <person name="Futagami T."/>
            <person name="Toyoda A."/>
            <person name="Takaki Y."/>
            <person name="Nishi S."/>
            <person name="Hori S."/>
            <person name="Arai W."/>
            <person name="Tsubouchi T."/>
            <person name="Morono Y."/>
            <person name="Uchiyama I."/>
            <person name="Ito T."/>
            <person name="Fujiyama A."/>
            <person name="Inagaki F."/>
            <person name="Takami H."/>
        </authorList>
    </citation>
    <scope>NUCLEOTIDE SEQUENCE</scope>
    <source>
        <strain evidence="6">Expedition CK06-06</strain>
    </source>
</reference>
<dbReference type="GO" id="GO:1904680">
    <property type="term" value="F:peptide transmembrane transporter activity"/>
    <property type="evidence" value="ECO:0007669"/>
    <property type="project" value="TreeGrafter"/>
</dbReference>
<dbReference type="Gene3D" id="3.10.105.10">
    <property type="entry name" value="Dipeptide-binding Protein, Domain 3"/>
    <property type="match status" value="1"/>
</dbReference>
<comment type="subcellular location">
    <subcellularLocation>
        <location evidence="1">Cell envelope</location>
    </subcellularLocation>
</comment>
<dbReference type="Gene3D" id="3.40.190.10">
    <property type="entry name" value="Periplasmic binding protein-like II"/>
    <property type="match status" value="1"/>
</dbReference>
<accession>X1MHI9</accession>
<evidence type="ECO:0000256" key="2">
    <source>
        <dbReference type="ARBA" id="ARBA00005695"/>
    </source>
</evidence>
<dbReference type="Pfam" id="PF00496">
    <property type="entry name" value="SBP_bac_5"/>
    <property type="match status" value="1"/>
</dbReference>
<dbReference type="CDD" id="cd00995">
    <property type="entry name" value="PBP2_NikA_DppA_OppA_like"/>
    <property type="match status" value="1"/>
</dbReference>
<feature type="non-terminal residue" evidence="6">
    <location>
        <position position="277"/>
    </location>
</feature>
<evidence type="ECO:0000256" key="3">
    <source>
        <dbReference type="ARBA" id="ARBA00022448"/>
    </source>
</evidence>
<feature type="non-terminal residue" evidence="6">
    <location>
        <position position="1"/>
    </location>
</feature>